<proteinExistence type="predicted"/>
<evidence type="ECO:0000256" key="1">
    <source>
        <dbReference type="ARBA" id="ARBA00004496"/>
    </source>
</evidence>
<organism evidence="6">
    <name type="scientific">marine metagenome</name>
    <dbReference type="NCBI Taxonomy" id="408172"/>
    <lineage>
        <taxon>unclassified sequences</taxon>
        <taxon>metagenomes</taxon>
        <taxon>ecological metagenomes</taxon>
    </lineage>
</organism>
<dbReference type="EMBL" id="UINC01017706">
    <property type="protein sequence ID" value="SVA73733.1"/>
    <property type="molecule type" value="Genomic_DNA"/>
</dbReference>
<comment type="subcellular location">
    <subcellularLocation>
        <location evidence="1">Cytoplasm</location>
    </subcellularLocation>
</comment>
<name>A0A381YB53_9ZZZZ</name>
<dbReference type="PANTHER" id="PTHR12962:SF1">
    <property type="entry name" value="COLD SHOCK DOMAIN-CONTAINING PROTEIN CG9705"/>
    <property type="match status" value="1"/>
</dbReference>
<keyword evidence="2" id="KW-0963">Cytoplasm</keyword>
<evidence type="ECO:0000259" key="5">
    <source>
        <dbReference type="PROSITE" id="PS51857"/>
    </source>
</evidence>
<evidence type="ECO:0000256" key="3">
    <source>
        <dbReference type="ARBA" id="ARBA00022553"/>
    </source>
</evidence>
<evidence type="ECO:0000313" key="6">
    <source>
        <dbReference type="EMBL" id="SVA73733.1"/>
    </source>
</evidence>
<dbReference type="PIRSF" id="PIRSF002599">
    <property type="entry name" value="Cold_shock_A"/>
    <property type="match status" value="1"/>
</dbReference>
<dbReference type="PROSITE" id="PS51857">
    <property type="entry name" value="CSD_2"/>
    <property type="match status" value="1"/>
</dbReference>
<accession>A0A381YB53</accession>
<reference evidence="6" key="1">
    <citation type="submission" date="2018-05" db="EMBL/GenBank/DDBJ databases">
        <authorList>
            <person name="Lanie J.A."/>
            <person name="Ng W.-L."/>
            <person name="Kazmierczak K.M."/>
            <person name="Andrzejewski T.M."/>
            <person name="Davidsen T.M."/>
            <person name="Wayne K.J."/>
            <person name="Tettelin H."/>
            <person name="Glass J.I."/>
            <person name="Rusch D."/>
            <person name="Podicherti R."/>
            <person name="Tsui H.-C.T."/>
            <person name="Winkler M.E."/>
        </authorList>
    </citation>
    <scope>NUCLEOTIDE SEQUENCE</scope>
</reference>
<keyword evidence="3" id="KW-0597">Phosphoprotein</keyword>
<dbReference type="InterPro" id="IPR012156">
    <property type="entry name" value="Cold_shock_CspA"/>
</dbReference>
<dbReference type="SUPFAM" id="SSF50249">
    <property type="entry name" value="Nucleic acid-binding proteins"/>
    <property type="match status" value="1"/>
</dbReference>
<dbReference type="PANTHER" id="PTHR12962">
    <property type="entry name" value="CALCIUM-REGULATED HEAT STABLE PROTEIN CRHSP-24-RELATED"/>
    <property type="match status" value="1"/>
</dbReference>
<evidence type="ECO:0000256" key="2">
    <source>
        <dbReference type="ARBA" id="ARBA00022490"/>
    </source>
</evidence>
<dbReference type="SMART" id="SM00357">
    <property type="entry name" value="CSP"/>
    <property type="match status" value="1"/>
</dbReference>
<dbReference type="InterPro" id="IPR052069">
    <property type="entry name" value="Ca-reg_mRNA-binding_domain"/>
</dbReference>
<dbReference type="Pfam" id="PF00313">
    <property type="entry name" value="CSD"/>
    <property type="match status" value="1"/>
</dbReference>
<dbReference type="GO" id="GO:0043488">
    <property type="term" value="P:regulation of mRNA stability"/>
    <property type="evidence" value="ECO:0007669"/>
    <property type="project" value="TreeGrafter"/>
</dbReference>
<dbReference type="PRINTS" id="PR00050">
    <property type="entry name" value="COLDSHOCK"/>
</dbReference>
<dbReference type="GO" id="GO:0003730">
    <property type="term" value="F:mRNA 3'-UTR binding"/>
    <property type="evidence" value="ECO:0007669"/>
    <property type="project" value="TreeGrafter"/>
</dbReference>
<protein>
    <recommendedName>
        <fullName evidence="5">CSD domain-containing protein</fullName>
    </recommendedName>
</protein>
<sequence>MAKGKVARFFDQKGYGFIEPEGGGKDLFCHINEVEGGQLQEGDTVEYEETEGRKGLQASSVKVV</sequence>
<dbReference type="Gene3D" id="2.40.50.140">
    <property type="entry name" value="Nucleic acid-binding proteins"/>
    <property type="match status" value="1"/>
</dbReference>
<feature type="domain" description="CSD" evidence="5">
    <location>
        <begin position="1"/>
        <end position="63"/>
    </location>
</feature>
<dbReference type="InterPro" id="IPR002059">
    <property type="entry name" value="CSP_DNA-bd"/>
</dbReference>
<dbReference type="InterPro" id="IPR012340">
    <property type="entry name" value="NA-bd_OB-fold"/>
</dbReference>
<gene>
    <name evidence="6" type="ORF">METZ01_LOCUS126587</name>
</gene>
<feature type="region of interest" description="Disordered" evidence="4">
    <location>
        <begin position="40"/>
        <end position="64"/>
    </location>
</feature>
<dbReference type="GO" id="GO:0005737">
    <property type="term" value="C:cytoplasm"/>
    <property type="evidence" value="ECO:0007669"/>
    <property type="project" value="UniProtKB-SubCell"/>
</dbReference>
<evidence type="ECO:0000256" key="4">
    <source>
        <dbReference type="SAM" id="MobiDB-lite"/>
    </source>
</evidence>
<dbReference type="AlphaFoldDB" id="A0A381YB53"/>
<dbReference type="InterPro" id="IPR011129">
    <property type="entry name" value="CSD"/>
</dbReference>